<comment type="caution">
    <text evidence="1">The sequence shown here is derived from an EMBL/GenBank/DDBJ whole genome shotgun (WGS) entry which is preliminary data.</text>
</comment>
<dbReference type="Pfam" id="PF20319">
    <property type="entry name" value="DUF6614"/>
    <property type="match status" value="1"/>
</dbReference>
<evidence type="ECO:0008006" key="3">
    <source>
        <dbReference type="Google" id="ProtNLM"/>
    </source>
</evidence>
<dbReference type="EMBL" id="JAPDOG010000006">
    <property type="protein sequence ID" value="MCW3781748.1"/>
    <property type="molecule type" value="Genomic_DNA"/>
</dbReference>
<evidence type="ECO:0000313" key="2">
    <source>
        <dbReference type="Proteomes" id="UP001207582"/>
    </source>
</evidence>
<keyword evidence="2" id="KW-1185">Reference proteome</keyword>
<dbReference type="InterPro" id="IPR046722">
    <property type="entry name" value="DUF6614"/>
</dbReference>
<dbReference type="Proteomes" id="UP001207582">
    <property type="component" value="Unassembled WGS sequence"/>
</dbReference>
<organism evidence="1 2">
    <name type="scientific">Defluviimonas salinarum</name>
    <dbReference type="NCBI Taxonomy" id="2992147"/>
    <lineage>
        <taxon>Bacteria</taxon>
        <taxon>Pseudomonadati</taxon>
        <taxon>Pseudomonadota</taxon>
        <taxon>Alphaproteobacteria</taxon>
        <taxon>Rhodobacterales</taxon>
        <taxon>Paracoccaceae</taxon>
        <taxon>Albidovulum</taxon>
    </lineage>
</organism>
<evidence type="ECO:0000313" key="1">
    <source>
        <dbReference type="EMBL" id="MCW3781748.1"/>
    </source>
</evidence>
<dbReference type="RefSeq" id="WP_264771753.1">
    <property type="nucleotide sequence ID" value="NZ_JAPDOG010000006.1"/>
</dbReference>
<gene>
    <name evidence="1" type="ORF">OM960_09095</name>
</gene>
<name>A0ABT3J237_9RHOB</name>
<sequence length="110" mass="12612">MAYHMHTIFNLKPGIAEPDFAAALAEFAAHLRDENLLLRVGPLGRRHRNPALDTDADRDHRFFVTMTFTGRRQADDAVDRIRARTEPLLGLHRAVYGKVHDQLFTCFEDI</sequence>
<proteinExistence type="predicted"/>
<accession>A0ABT3J237</accession>
<protein>
    <recommendedName>
        <fullName evidence="3">5-carboxymethyl-2-hydroxymuconate isomerase</fullName>
    </recommendedName>
</protein>
<reference evidence="1 2" key="1">
    <citation type="submission" date="2022-10" db="EMBL/GenBank/DDBJ databases">
        <title>Defluviimonas sp. CAU 1641 isolated from mud.</title>
        <authorList>
            <person name="Kim W."/>
        </authorList>
    </citation>
    <scope>NUCLEOTIDE SEQUENCE [LARGE SCALE GENOMIC DNA]</scope>
    <source>
        <strain evidence="1 2">CAU 1641</strain>
    </source>
</reference>